<evidence type="ECO:0000256" key="1">
    <source>
        <dbReference type="SAM" id="Phobius"/>
    </source>
</evidence>
<evidence type="ECO:0000313" key="3">
    <source>
        <dbReference type="Proteomes" id="UP000298652"/>
    </source>
</evidence>
<dbReference type="AlphaFoldDB" id="A0A4U6U352"/>
<keyword evidence="1" id="KW-0472">Membrane</keyword>
<organism evidence="2 3">
    <name type="scientific">Setaria viridis</name>
    <name type="common">Green bristlegrass</name>
    <name type="synonym">Setaria italica subsp. viridis</name>
    <dbReference type="NCBI Taxonomy" id="4556"/>
    <lineage>
        <taxon>Eukaryota</taxon>
        <taxon>Viridiplantae</taxon>
        <taxon>Streptophyta</taxon>
        <taxon>Embryophyta</taxon>
        <taxon>Tracheophyta</taxon>
        <taxon>Spermatophyta</taxon>
        <taxon>Magnoliopsida</taxon>
        <taxon>Liliopsida</taxon>
        <taxon>Poales</taxon>
        <taxon>Poaceae</taxon>
        <taxon>PACMAD clade</taxon>
        <taxon>Panicoideae</taxon>
        <taxon>Panicodae</taxon>
        <taxon>Paniceae</taxon>
        <taxon>Cenchrinae</taxon>
        <taxon>Setaria</taxon>
    </lineage>
</organism>
<dbReference type="PANTHER" id="PTHR48479:SF1">
    <property type="entry name" value="NAD(P)H-QUINONE OXIDOREDUCTASE SUBUNIT 6, CHLOROPLASTIC"/>
    <property type="match status" value="1"/>
</dbReference>
<sequence length="63" mass="6872">MTPFLPSFPNPPVVVDHTCPDPPEGLVVQQTGIHLATDFYLPFELISLILLVSLIGAITMARQ</sequence>
<gene>
    <name evidence="2" type="ORF">SEVIR_6G138700v2</name>
</gene>
<dbReference type="Proteomes" id="UP000298652">
    <property type="component" value="Chromosome 6"/>
</dbReference>
<evidence type="ECO:0008006" key="4">
    <source>
        <dbReference type="Google" id="ProtNLM"/>
    </source>
</evidence>
<proteinExistence type="predicted"/>
<accession>A0A4U6U352</accession>
<feature type="transmembrane region" description="Helical" evidence="1">
    <location>
        <begin position="39"/>
        <end position="61"/>
    </location>
</feature>
<name>A0A4U6U352_SETVI</name>
<reference evidence="2" key="1">
    <citation type="submission" date="2019-03" db="EMBL/GenBank/DDBJ databases">
        <title>WGS assembly of Setaria viridis.</title>
        <authorList>
            <person name="Huang P."/>
            <person name="Jenkins J."/>
            <person name="Grimwood J."/>
            <person name="Barry K."/>
            <person name="Healey A."/>
            <person name="Mamidi S."/>
            <person name="Sreedasyam A."/>
            <person name="Shu S."/>
            <person name="Feldman M."/>
            <person name="Wu J."/>
            <person name="Yu Y."/>
            <person name="Chen C."/>
            <person name="Johnson J."/>
            <person name="Rokhsar D."/>
            <person name="Baxter I."/>
            <person name="Schmutz J."/>
            <person name="Brutnell T."/>
            <person name="Kellogg E."/>
        </authorList>
    </citation>
    <scope>NUCLEOTIDE SEQUENCE [LARGE SCALE GENOMIC DNA]</scope>
</reference>
<keyword evidence="1" id="KW-0812">Transmembrane</keyword>
<dbReference type="InterPro" id="IPR042106">
    <property type="entry name" value="Nuo/plastoQ_OxRdtase_6_NuoJ"/>
</dbReference>
<dbReference type="Gene3D" id="1.20.120.1200">
    <property type="entry name" value="NADH-ubiquinone/plastoquinone oxidoreductase chain 6, subunit NuoJ"/>
    <property type="match status" value="1"/>
</dbReference>
<dbReference type="InterPro" id="IPR050290">
    <property type="entry name" value="NAD(P)H-Q_Oxidoreduct_6"/>
</dbReference>
<evidence type="ECO:0000313" key="2">
    <source>
        <dbReference type="EMBL" id="TKW09990.1"/>
    </source>
</evidence>
<dbReference type="EMBL" id="CM016557">
    <property type="protein sequence ID" value="TKW09990.1"/>
    <property type="molecule type" value="Genomic_DNA"/>
</dbReference>
<dbReference type="PANTHER" id="PTHR48479">
    <property type="entry name" value="NAD(P)H-QUINONE OXIDOREDUCTASE SUBUNIT 6, CHLOROPLASTIC"/>
    <property type="match status" value="1"/>
</dbReference>
<keyword evidence="1" id="KW-1133">Transmembrane helix</keyword>
<keyword evidence="3" id="KW-1185">Reference proteome</keyword>
<protein>
    <recommendedName>
        <fullName evidence="4">NADH-ubiquinone oxidoreductase chain 6</fullName>
    </recommendedName>
</protein>
<dbReference type="Gramene" id="TKW09990">
    <property type="protein sequence ID" value="TKW09990"/>
    <property type="gene ID" value="SEVIR_6G138700v2"/>
</dbReference>